<dbReference type="Proteomes" id="UP000262177">
    <property type="component" value="Chromosome"/>
</dbReference>
<evidence type="ECO:0000313" key="1">
    <source>
        <dbReference type="EMBL" id="BBA48059.1"/>
    </source>
</evidence>
<accession>A0A286TCU3</accession>
<protein>
    <submittedName>
        <fullName evidence="1">Uncharacterized protein</fullName>
    </submittedName>
</protein>
<reference evidence="1 2" key="1">
    <citation type="journal article" date="2017" name="Biosci. Biotechnol. Biochem.">
        <title>Identification and characterization of a sulfoglycosidase from Bifidobacterium bifidum implicated in mucin glycan utilization.</title>
        <authorList>
            <person name="Katoh T."/>
            <person name="Maeshibu T."/>
            <person name="Kikkawa K."/>
            <person name="Gotoh A."/>
            <person name="Tomabechi Y."/>
            <person name="Nakamura M."/>
            <person name="Liao W.-H."/>
            <person name="Yamaguchi M."/>
            <person name="Ashida H."/>
            <person name="Yamamoto K."/>
            <person name="Katayama T."/>
        </authorList>
    </citation>
    <scope>NUCLEOTIDE SEQUENCE [LARGE SCALE GENOMIC DNA]</scope>
    <source>
        <strain evidence="1 2">JCM 7004</strain>
    </source>
</reference>
<organism evidence="1 2">
    <name type="scientific">Bifidobacterium bifidum LMG 13195</name>
    <dbReference type="NCBI Taxonomy" id="1207542"/>
    <lineage>
        <taxon>Bacteria</taxon>
        <taxon>Bacillati</taxon>
        <taxon>Actinomycetota</taxon>
        <taxon>Actinomycetes</taxon>
        <taxon>Bifidobacteriales</taxon>
        <taxon>Bifidobacteriaceae</taxon>
        <taxon>Bifidobacterium</taxon>
    </lineage>
</organism>
<sequence>MYLVPFAMVPSSPIESGEMQNKNQFISVPHRTRWKHAQKSQQIDPLSFVLTVSRTGVSRGRFTDARRTIASRVSCVDKEARRCGVTRRYPKRRKQLEDQLGLSLR</sequence>
<name>A0A286TCU3_BIFBI</name>
<dbReference type="AlphaFoldDB" id="A0A286TCU3"/>
<evidence type="ECO:0000313" key="2">
    <source>
        <dbReference type="Proteomes" id="UP000262177"/>
    </source>
</evidence>
<gene>
    <name evidence="1" type="ORF">BBJK_01537</name>
</gene>
<proteinExistence type="predicted"/>
<dbReference type="EMBL" id="AP018131">
    <property type="protein sequence ID" value="BBA48059.1"/>
    <property type="molecule type" value="Genomic_DNA"/>
</dbReference>